<keyword evidence="2" id="KW-0472">Membrane</keyword>
<sequence>MPGVSLLPPPKARRPSSSSLTEPLLSSRRGVRDGRIQDEHDRQMIIREESSDVLTTTSTRKDNTKSFIEEYFGTDTQRGCFLLAATSVVYDIYTIVRVVVLVVAKDGVWMDDLFIIYTVALTLISFGACKAYIASAPDRILSTAFYHHHNTTNKRASLSVHPPDDSSFWTIHLGTGLLKASQAQLLGSVIYLLSALVELIIVCCGIGGIRSSSAASSICSSIGNIIGGILIVTASYYNNIATYPENMLRPFDPQIVEYLEKKNRQWLIRHIGTDMQMAAWSWTLTSIIWFITSAIWFDYYHHQSSPSSSPLVNLICSVLLGMSSYYMLRQSYNEGTKFDTLLIHAFNNNNTTTTVLPSLNTNDDVKDKGCRMPTSMMSNGHDGDDDDIEAGRRPPSSLAAGADDDEHGSGYYPLHGVVDRQLVGLVDMDDVVKRSLHFLQDEDNWYCDGSCEEPVVHRLLTSNNLDNNNNNNNNAHDNTTHSIHDGNQPQEKQSCYNTDVATTVADDAGDTSLPPPPPPPSFKQQQQQQPPFIQPTAGAGAGDLETMTETTTIWKYRYGAAVKCSDILSGIQPLLVAAVLQSKTFKQSVIGDSEVGKVVVMDETDPKTFVYYERHPPDPPMPLSEFTYCSHLAALASTSSSSSSQVDDDDVRSDTSESLVLVEWGVTHGQAQVDPRAARLDPYRVYWLQSLPGAKTKITTATYLSATTTTSAANAGRKAAAAASSLQLPSFLLAEELRKAPEIFADLKVFLSDESAMSQVIQDLEFRIWQDVHRR</sequence>
<dbReference type="EMBL" id="JABANP010000013">
    <property type="protein sequence ID" value="KAF4696206.1"/>
    <property type="molecule type" value="Genomic_DNA"/>
</dbReference>
<feature type="compositionally biased region" description="Low complexity" evidence="1">
    <location>
        <begin position="15"/>
        <end position="28"/>
    </location>
</feature>
<feature type="compositionally biased region" description="Low complexity" evidence="1">
    <location>
        <begin position="462"/>
        <end position="477"/>
    </location>
</feature>
<keyword evidence="2" id="KW-0812">Transmembrane</keyword>
<feature type="transmembrane region" description="Helical" evidence="2">
    <location>
        <begin position="311"/>
        <end position="328"/>
    </location>
</feature>
<feature type="region of interest" description="Disordered" evidence="1">
    <location>
        <begin position="368"/>
        <end position="406"/>
    </location>
</feature>
<feature type="transmembrane region" description="Helical" evidence="2">
    <location>
        <begin position="189"/>
        <end position="209"/>
    </location>
</feature>
<evidence type="ECO:0000313" key="3">
    <source>
        <dbReference type="EMBL" id="KAF4696206.1"/>
    </source>
</evidence>
<accession>A0A7J6PKD4</accession>
<comment type="caution">
    <text evidence="3">The sequence shown here is derived from an EMBL/GenBank/DDBJ whole genome shotgun (WGS) entry which is preliminary data.</text>
</comment>
<gene>
    <name evidence="3" type="ORF">FOZ60_001883</name>
</gene>
<evidence type="ECO:0000256" key="1">
    <source>
        <dbReference type="SAM" id="MobiDB-lite"/>
    </source>
</evidence>
<feature type="transmembrane region" description="Helical" evidence="2">
    <location>
        <begin position="215"/>
        <end position="237"/>
    </location>
</feature>
<dbReference type="AlphaFoldDB" id="A0A7J6PKD4"/>
<dbReference type="Proteomes" id="UP000541610">
    <property type="component" value="Unassembled WGS sequence"/>
</dbReference>
<dbReference type="OrthoDB" id="10519057at2759"/>
<evidence type="ECO:0000256" key="2">
    <source>
        <dbReference type="SAM" id="Phobius"/>
    </source>
</evidence>
<evidence type="ECO:0000313" key="4">
    <source>
        <dbReference type="Proteomes" id="UP000541610"/>
    </source>
</evidence>
<organism evidence="3 4">
    <name type="scientific">Perkinsus olseni</name>
    <name type="common">Perkinsus atlanticus</name>
    <dbReference type="NCBI Taxonomy" id="32597"/>
    <lineage>
        <taxon>Eukaryota</taxon>
        <taxon>Sar</taxon>
        <taxon>Alveolata</taxon>
        <taxon>Perkinsozoa</taxon>
        <taxon>Perkinsea</taxon>
        <taxon>Perkinsida</taxon>
        <taxon>Perkinsidae</taxon>
        <taxon>Perkinsus</taxon>
    </lineage>
</organism>
<feature type="compositionally biased region" description="Low complexity" evidence="1">
    <location>
        <begin position="522"/>
        <end position="535"/>
    </location>
</feature>
<proteinExistence type="predicted"/>
<feature type="region of interest" description="Disordered" evidence="1">
    <location>
        <begin position="505"/>
        <end position="542"/>
    </location>
</feature>
<reference evidence="3 4" key="1">
    <citation type="submission" date="2020-04" db="EMBL/GenBank/DDBJ databases">
        <title>Perkinsus olseni comparative genomics.</title>
        <authorList>
            <person name="Bogema D.R."/>
        </authorList>
    </citation>
    <scope>NUCLEOTIDE SEQUENCE [LARGE SCALE GENOMIC DNA]</scope>
    <source>
        <strain evidence="3">00978-12</strain>
    </source>
</reference>
<feature type="transmembrane region" description="Helical" evidence="2">
    <location>
        <begin position="279"/>
        <end position="299"/>
    </location>
</feature>
<name>A0A7J6PKD4_PEROL</name>
<feature type="transmembrane region" description="Helical" evidence="2">
    <location>
        <begin position="80"/>
        <end position="102"/>
    </location>
</feature>
<protein>
    <submittedName>
        <fullName evidence="3">Uncharacterized protein</fullName>
    </submittedName>
</protein>
<keyword evidence="2" id="KW-1133">Transmembrane helix</keyword>
<feature type="region of interest" description="Disordered" evidence="1">
    <location>
        <begin position="1"/>
        <end position="32"/>
    </location>
</feature>
<feature type="region of interest" description="Disordered" evidence="1">
    <location>
        <begin position="462"/>
        <end position="493"/>
    </location>
</feature>
<feature type="transmembrane region" description="Helical" evidence="2">
    <location>
        <begin position="114"/>
        <end position="133"/>
    </location>
</feature>